<dbReference type="AlphaFoldDB" id="A0A172ZGM7"/>
<protein>
    <recommendedName>
        <fullName evidence="1">DUF7638 domain-containing protein</fullName>
    </recommendedName>
</protein>
<dbReference type="EMBL" id="CP013023">
    <property type="protein sequence ID" value="ANF96811.1"/>
    <property type="molecule type" value="Genomic_DNA"/>
</dbReference>
<dbReference type="RefSeq" id="WP_060534918.1">
    <property type="nucleotide sequence ID" value="NZ_CP013023.1"/>
</dbReference>
<evidence type="ECO:0000313" key="3">
    <source>
        <dbReference type="Proteomes" id="UP000078148"/>
    </source>
</evidence>
<dbReference type="InterPro" id="IPR056055">
    <property type="entry name" value="DUF7638"/>
</dbReference>
<proteinExistence type="predicted"/>
<name>A0A172ZGM7_9BACL</name>
<keyword evidence="3" id="KW-1185">Reference proteome</keyword>
<gene>
    <name evidence="2" type="ORF">AR543_12860</name>
</gene>
<sequence>MHKISRQKTIEGTTIPGFISNGEYMYINVHIFEDGMVNCWELVDMQGLSQKIELGWLTASVPERESILVFDLGSFRVLGGKWNYDQDGYYERIVNILHDLNPSMTNIYKMTLEEKMKMEQRRIIPLAEPEDFYVPSEEDYTPVRGDGSFIFMRREQQNYLVYLTVYQDGRIKCESTVFEEIFHIHELHDLFMEGVFFTEIHTPLRVVFDHLGEADIVSHGYAVNIEQKYDQLQAIYRRLNQKQDSKE</sequence>
<dbReference type="Proteomes" id="UP000078148">
    <property type="component" value="Chromosome"/>
</dbReference>
<evidence type="ECO:0000313" key="2">
    <source>
        <dbReference type="EMBL" id="ANF96811.1"/>
    </source>
</evidence>
<evidence type="ECO:0000259" key="1">
    <source>
        <dbReference type="Pfam" id="PF24644"/>
    </source>
</evidence>
<feature type="domain" description="DUF7638" evidence="1">
    <location>
        <begin position="136"/>
        <end position="242"/>
    </location>
</feature>
<dbReference type="STRING" id="1616788.AR543_12860"/>
<accession>A0A172ZGM7</accession>
<dbReference type="OrthoDB" id="643483at2"/>
<dbReference type="Pfam" id="PF24644">
    <property type="entry name" value="DUF7638"/>
    <property type="match status" value="2"/>
</dbReference>
<reference evidence="2 3" key="2">
    <citation type="journal article" date="2016" name="Int. J. Syst. Evol. Microbiol.">
        <title>Paenibacillus bovis sp. nov., isolated from raw yak (Bos grunniens) milk.</title>
        <authorList>
            <person name="Gao C."/>
            <person name="Han J."/>
            <person name="Liu Z."/>
            <person name="Xu X."/>
            <person name="Hang F."/>
            <person name="Wu Z."/>
        </authorList>
    </citation>
    <scope>NUCLEOTIDE SEQUENCE [LARGE SCALE GENOMIC DNA]</scope>
    <source>
        <strain evidence="2 3">BD3526</strain>
    </source>
</reference>
<dbReference type="KEGG" id="pbv:AR543_12860"/>
<feature type="domain" description="DUF7638" evidence="1">
    <location>
        <begin position="2"/>
        <end position="103"/>
    </location>
</feature>
<reference evidence="3" key="1">
    <citation type="submission" date="2015-10" db="EMBL/GenBank/DDBJ databases">
        <title>Genome of Paenibacillus bovis sp. nov.</title>
        <authorList>
            <person name="Wu Z."/>
            <person name="Gao C."/>
            <person name="Liu Z."/>
            <person name="Zheng H."/>
        </authorList>
    </citation>
    <scope>NUCLEOTIDE SEQUENCE [LARGE SCALE GENOMIC DNA]</scope>
    <source>
        <strain evidence="3">BD3526</strain>
    </source>
</reference>
<organism evidence="2 3">
    <name type="scientific">Paenibacillus bovis</name>
    <dbReference type="NCBI Taxonomy" id="1616788"/>
    <lineage>
        <taxon>Bacteria</taxon>
        <taxon>Bacillati</taxon>
        <taxon>Bacillota</taxon>
        <taxon>Bacilli</taxon>
        <taxon>Bacillales</taxon>
        <taxon>Paenibacillaceae</taxon>
        <taxon>Paenibacillus</taxon>
    </lineage>
</organism>